<dbReference type="GO" id="GO:0005275">
    <property type="term" value="F:amine transmembrane transporter activity"/>
    <property type="evidence" value="ECO:0007669"/>
    <property type="project" value="TreeGrafter"/>
</dbReference>
<dbReference type="PROSITE" id="PS51257">
    <property type="entry name" value="PROKAR_LIPOPROTEIN"/>
    <property type="match status" value="1"/>
</dbReference>
<keyword evidence="8 11" id="KW-0449">Lipoprotein</keyword>
<dbReference type="GO" id="GO:0043190">
    <property type="term" value="C:ATP-binding cassette (ABC) transporter complex"/>
    <property type="evidence" value="ECO:0007669"/>
    <property type="project" value="InterPro"/>
</dbReference>
<dbReference type="Gene3D" id="3.40.190.100">
    <property type="entry name" value="Glycine betaine-binding periplasmic protein, domain 2"/>
    <property type="match status" value="1"/>
</dbReference>
<keyword evidence="2" id="KW-0813">Transport</keyword>
<evidence type="ECO:0000313" key="13">
    <source>
        <dbReference type="Proteomes" id="UP000032247"/>
    </source>
</evidence>
<dbReference type="Proteomes" id="UP000032247">
    <property type="component" value="Unassembled WGS sequence"/>
</dbReference>
<keyword evidence="4 9" id="KW-0732">Signal</keyword>
<dbReference type="GO" id="GO:0015871">
    <property type="term" value="P:choline transport"/>
    <property type="evidence" value="ECO:0007669"/>
    <property type="project" value="TreeGrafter"/>
</dbReference>
<evidence type="ECO:0000256" key="7">
    <source>
        <dbReference type="ARBA" id="ARBA00023139"/>
    </source>
</evidence>
<dbReference type="STRING" id="483913.AN935_01540"/>
<organism evidence="11 13">
    <name type="scientific">Bacillus subtilis</name>
    <dbReference type="NCBI Taxonomy" id="1423"/>
    <lineage>
        <taxon>Bacteria</taxon>
        <taxon>Bacillati</taxon>
        <taxon>Bacillota</taxon>
        <taxon>Bacilli</taxon>
        <taxon>Bacillales</taxon>
        <taxon>Bacillaceae</taxon>
        <taxon>Bacillus</taxon>
    </lineage>
</organism>
<keyword evidence="5" id="KW-0029">Amino-acid transport</keyword>
<dbReference type="Gene3D" id="3.10.105.10">
    <property type="entry name" value="Dipeptide-binding Protein, Domain 3"/>
    <property type="match status" value="1"/>
</dbReference>
<dbReference type="Proteomes" id="UP001214898">
    <property type="component" value="Chromosome"/>
</dbReference>
<feature type="chain" id="PRO_5038682921" evidence="9">
    <location>
        <begin position="23"/>
        <end position="293"/>
    </location>
</feature>
<evidence type="ECO:0000256" key="1">
    <source>
        <dbReference type="ARBA" id="ARBA00004236"/>
    </source>
</evidence>
<accession>A0A0D1INX0</accession>
<evidence type="ECO:0000256" key="2">
    <source>
        <dbReference type="ARBA" id="ARBA00022448"/>
    </source>
</evidence>
<feature type="domain" description="ABC-type glycine betaine transport system substrate-binding" evidence="10">
    <location>
        <begin position="30"/>
        <end position="171"/>
    </location>
</feature>
<keyword evidence="6" id="KW-0472">Membrane</keyword>
<feature type="domain" description="ABC-type glycine betaine transport system substrate-binding" evidence="10">
    <location>
        <begin position="191"/>
        <end position="293"/>
    </location>
</feature>
<dbReference type="GO" id="GO:0006865">
    <property type="term" value="P:amino acid transport"/>
    <property type="evidence" value="ECO:0007669"/>
    <property type="project" value="UniProtKB-KW"/>
</dbReference>
<feature type="signal peptide" evidence="9">
    <location>
        <begin position="1"/>
        <end position="22"/>
    </location>
</feature>
<evidence type="ECO:0000256" key="3">
    <source>
        <dbReference type="ARBA" id="ARBA00022475"/>
    </source>
</evidence>
<keyword evidence="3" id="KW-1003">Cell membrane</keyword>
<dbReference type="PANTHER" id="PTHR47737:SF1">
    <property type="entry name" value="GLYCINE BETAINE_PROLINE BETAINE TRANSPORT SYSTEM PERMEASE PROTEIN PROW"/>
    <property type="match status" value="1"/>
</dbReference>
<dbReference type="PANTHER" id="PTHR47737">
    <property type="entry name" value="GLYCINE BETAINE/PROLINE BETAINE TRANSPORT SYSTEM PERMEASE PROTEIN PROW"/>
    <property type="match status" value="1"/>
</dbReference>
<evidence type="ECO:0000313" key="11">
    <source>
        <dbReference type="EMBL" id="KIU10993.1"/>
    </source>
</evidence>
<dbReference type="EMBL" id="CP120576">
    <property type="protein sequence ID" value="WEY84987.1"/>
    <property type="molecule type" value="Genomic_DNA"/>
</dbReference>
<dbReference type="SUPFAM" id="SSF53850">
    <property type="entry name" value="Periplasmic binding protein-like II"/>
    <property type="match status" value="2"/>
</dbReference>
<protein>
    <submittedName>
        <fullName evidence="11">Glycine betaine ABC transporter glycine betaine-binding lipoprotein</fullName>
    </submittedName>
    <submittedName>
        <fullName evidence="12">Glycine/proline betaine ABC transporter substrate-binding protein OpuAC</fullName>
    </submittedName>
</protein>
<evidence type="ECO:0000256" key="6">
    <source>
        <dbReference type="ARBA" id="ARBA00023136"/>
    </source>
</evidence>
<evidence type="ECO:0000256" key="9">
    <source>
        <dbReference type="SAM" id="SignalP"/>
    </source>
</evidence>
<reference evidence="11 13" key="1">
    <citation type="submission" date="2014-12" db="EMBL/GenBank/DDBJ databases">
        <title>Comparative genome analysis of Bacillus coagulans HM-08, Clostridium butyricum HM-68, Bacillus subtilis HM-66 and Bacillus licheniformis BL-09.</title>
        <authorList>
            <person name="Zhang H."/>
        </authorList>
    </citation>
    <scope>NUCLEOTIDE SEQUENCE [LARGE SCALE GENOMIC DNA]</scope>
    <source>
        <strain evidence="11 13">HM-66</strain>
    </source>
</reference>
<keyword evidence="7" id="KW-0564">Palmitate</keyword>
<dbReference type="GO" id="GO:0015226">
    <property type="term" value="F:carnitine transmembrane transporter activity"/>
    <property type="evidence" value="ECO:0007669"/>
    <property type="project" value="TreeGrafter"/>
</dbReference>
<name>A0A0D1INX0_BACIU</name>
<dbReference type="PATRIC" id="fig|1423.173.peg.3109"/>
<dbReference type="AlphaFoldDB" id="A0A0D1INX0"/>
<comment type="subcellular location">
    <subcellularLocation>
        <location evidence="1">Cell membrane</location>
    </subcellularLocation>
</comment>
<evidence type="ECO:0000259" key="10">
    <source>
        <dbReference type="Pfam" id="PF04069"/>
    </source>
</evidence>
<reference evidence="12" key="2">
    <citation type="submission" date="2023-03" db="EMBL/GenBank/DDBJ databases">
        <title>Complete genome sequences of 52 Bacillus and Priestia strains isolated from West-African fermentations and 26 reference strains from the DSMZ collection.</title>
        <authorList>
            <person name="Wiedenbein E.S."/>
            <person name="Canoy T.S."/>
            <person name="Hui Y."/>
            <person name="Parkouda C."/>
            <person name="Dawende C."/>
            <person name="Ametefe E."/>
            <person name="Jespersen L."/>
            <person name="Nielsen D.S."/>
        </authorList>
    </citation>
    <scope>NUCLEOTIDE SEQUENCE</scope>
    <source>
        <strain evidence="12">PRO56</strain>
    </source>
</reference>
<dbReference type="Pfam" id="PF04069">
    <property type="entry name" value="OpuAC"/>
    <property type="match status" value="2"/>
</dbReference>
<dbReference type="FunFam" id="3.40.190.100:FF:000003">
    <property type="entry name" value="Glycine betaine-binding protein OpuAC"/>
    <property type="match status" value="1"/>
</dbReference>
<evidence type="ECO:0000256" key="4">
    <source>
        <dbReference type="ARBA" id="ARBA00022729"/>
    </source>
</evidence>
<proteinExistence type="predicted"/>
<evidence type="ECO:0000313" key="12">
    <source>
        <dbReference type="EMBL" id="WEY84987.1"/>
    </source>
</evidence>
<dbReference type="GO" id="GO:0031460">
    <property type="term" value="P:glycine betaine transport"/>
    <property type="evidence" value="ECO:0007669"/>
    <property type="project" value="TreeGrafter"/>
</dbReference>
<evidence type="ECO:0000256" key="8">
    <source>
        <dbReference type="ARBA" id="ARBA00023288"/>
    </source>
</evidence>
<sequence length="293" mass="32213">MLKKIIGIGVSAMLALSLAACGSENDENASAAEQVNKTIIGIDPGSGIMSLTEKAMKDYDLNDWTLISASSAAMTATLKKSYDRKKPIIITGWTPHWMFSRYKLKFLDDPKQSYGSAEEIHTITRKGFSKEQPNAAKLLSQFKWTQDEMGEIMIKVEEGEKPAKVAAEYVNKHKDQIAEWTKGVQKVKGDKINLAYVAWDSEIASTNVIGKVLEDLGYEVTLTQVEAGPMWTAIATGSADASLSAWLPNTHKAYAAKYKGKYDDIGTSMTGVKMGLVVPQYMKNVNSIEDLKK</sequence>
<evidence type="ECO:0000256" key="5">
    <source>
        <dbReference type="ARBA" id="ARBA00022970"/>
    </source>
</evidence>
<gene>
    <name evidence="12" type="primary">opuAC</name>
    <name evidence="12" type="ORF">P5633_01380</name>
    <name evidence="11" type="ORF">SC09_Contig25orf00908</name>
</gene>
<dbReference type="InterPro" id="IPR007210">
    <property type="entry name" value="ABC_Gly_betaine_transp_sub-bd"/>
</dbReference>
<dbReference type="EMBL" id="JXBC01000004">
    <property type="protein sequence ID" value="KIU10993.1"/>
    <property type="molecule type" value="Genomic_DNA"/>
</dbReference>